<dbReference type="EC" id="6.2.1.71" evidence="3"/>
<dbReference type="PROSITE" id="PS00455">
    <property type="entry name" value="AMP_BINDING"/>
    <property type="match status" value="1"/>
</dbReference>
<proteinExistence type="predicted"/>
<organism evidence="3 4">
    <name type="scientific">Kitasatospora paracochleata</name>
    <dbReference type="NCBI Taxonomy" id="58354"/>
    <lineage>
        <taxon>Bacteria</taxon>
        <taxon>Bacillati</taxon>
        <taxon>Actinomycetota</taxon>
        <taxon>Actinomycetes</taxon>
        <taxon>Kitasatosporales</taxon>
        <taxon>Streptomycetaceae</taxon>
        <taxon>Kitasatospora</taxon>
    </lineage>
</organism>
<name>A0ABT1IWD9_9ACTN</name>
<dbReference type="Pfam" id="PF00501">
    <property type="entry name" value="AMP-binding"/>
    <property type="match status" value="1"/>
</dbReference>
<accession>A0ABT1IWD9</accession>
<dbReference type="Proteomes" id="UP001206483">
    <property type="component" value="Unassembled WGS sequence"/>
</dbReference>
<dbReference type="Gene3D" id="3.30.300.30">
    <property type="match status" value="1"/>
</dbReference>
<keyword evidence="3" id="KW-0436">Ligase</keyword>
<evidence type="ECO:0000259" key="2">
    <source>
        <dbReference type="Pfam" id="PF13193"/>
    </source>
</evidence>
<dbReference type="InterPro" id="IPR050237">
    <property type="entry name" value="ATP-dep_AMP-bd_enzyme"/>
</dbReference>
<reference evidence="3 4" key="1">
    <citation type="submission" date="2022-06" db="EMBL/GenBank/DDBJ databases">
        <title>Sequencing the genomes of 1000 actinobacteria strains.</title>
        <authorList>
            <person name="Klenk H.-P."/>
        </authorList>
    </citation>
    <scope>NUCLEOTIDE SEQUENCE [LARGE SCALE GENOMIC DNA]</scope>
    <source>
        <strain evidence="3 4">DSM 41656</strain>
    </source>
</reference>
<feature type="domain" description="AMP-dependent synthetase/ligase" evidence="1">
    <location>
        <begin position="32"/>
        <end position="394"/>
    </location>
</feature>
<dbReference type="InterPro" id="IPR020845">
    <property type="entry name" value="AMP-binding_CS"/>
</dbReference>
<dbReference type="GO" id="GO:0008668">
    <property type="term" value="F:2,3-dihydroxybenzoate--[aryl-carrier protein] ligase"/>
    <property type="evidence" value="ECO:0007669"/>
    <property type="project" value="UniProtKB-EC"/>
</dbReference>
<evidence type="ECO:0000259" key="1">
    <source>
        <dbReference type="Pfam" id="PF00501"/>
    </source>
</evidence>
<dbReference type="SUPFAM" id="SSF56801">
    <property type="entry name" value="Acetyl-CoA synthetase-like"/>
    <property type="match status" value="1"/>
</dbReference>
<evidence type="ECO:0000313" key="4">
    <source>
        <dbReference type="Proteomes" id="UP001206483"/>
    </source>
</evidence>
<dbReference type="RefSeq" id="WP_253796535.1">
    <property type="nucleotide sequence ID" value="NZ_BAAAUB010000025.1"/>
</dbReference>
<dbReference type="CDD" id="cd05920">
    <property type="entry name" value="23DHB-AMP_lg"/>
    <property type="match status" value="1"/>
</dbReference>
<dbReference type="InterPro" id="IPR025110">
    <property type="entry name" value="AMP-bd_C"/>
</dbReference>
<feature type="domain" description="AMP-binding enzyme C-terminal" evidence="2">
    <location>
        <begin position="445"/>
        <end position="520"/>
    </location>
</feature>
<dbReference type="Pfam" id="PF13193">
    <property type="entry name" value="AMP-binding_C"/>
    <property type="match status" value="1"/>
</dbReference>
<protein>
    <submittedName>
        <fullName evidence="3">2,3-dihydroxybenzoate-AMP ligase</fullName>
        <ecNumber evidence="3">6.2.1.71</ecNumber>
    </submittedName>
</protein>
<dbReference type="PANTHER" id="PTHR43767:SF1">
    <property type="entry name" value="NONRIBOSOMAL PEPTIDE SYNTHASE PES1 (EUROFUNG)-RELATED"/>
    <property type="match status" value="1"/>
</dbReference>
<dbReference type="Gene3D" id="2.30.38.10">
    <property type="entry name" value="Luciferase, Domain 3"/>
    <property type="match status" value="1"/>
</dbReference>
<dbReference type="EMBL" id="JAMZDX010000002">
    <property type="protein sequence ID" value="MCP2309473.1"/>
    <property type="molecule type" value="Genomic_DNA"/>
</dbReference>
<gene>
    <name evidence="3" type="ORF">FHR36_002597</name>
</gene>
<evidence type="ECO:0000313" key="3">
    <source>
        <dbReference type="EMBL" id="MCP2309473.1"/>
    </source>
</evidence>
<dbReference type="PANTHER" id="PTHR43767">
    <property type="entry name" value="LONG-CHAIN-FATTY-ACID--COA LIGASE"/>
    <property type="match status" value="1"/>
</dbReference>
<dbReference type="InterPro" id="IPR000873">
    <property type="entry name" value="AMP-dep_synth/lig_dom"/>
</dbReference>
<keyword evidence="4" id="KW-1185">Reference proteome</keyword>
<dbReference type="InterPro" id="IPR045851">
    <property type="entry name" value="AMP-bd_C_sf"/>
</dbReference>
<dbReference type="Gene3D" id="3.40.50.980">
    <property type="match status" value="2"/>
</dbReference>
<sequence>MLDGFTPWPEEFAARYRGRGHWQGRTLGSLLRDRAADSPDLLAVVDAHRRWTYRELDRRADRLAAGLDGLGIRAGDRVLVQLPNVAEFLALAFACFRLGAIPVLALPAHREAEITHLARLAEAVAYVIPDTHLGYDHRELARTLLDRAPSVRHVLVVGEPQEFTALADLAGAEPRALPEPDPSEVALLLLSGGTTGLPKLIPRTHADYVYNATASAEVTGIDTDSRYLVALPIAHNFPLACPGALGTLHAGGTVVMAPTPSPDDAFPLIERERITVTALVPPLALLWLEAADWGIADLSSLRLLQVGGARLKPATAAQIEPVLGCRLQQVFGMAEGLLNFTRPDDPDDLVLETQGRPLCADDELRIVDADDRPVAPGDVGELHVRGPYTLRGYYRADEHNRAAFTPDGYYRSGDLVRQLPSGHLVVEGRIKDVINRGGDKIPVEEVENHLLTHPAVHDIALVGIPDDALGERSCACVIAHGTPPTRAELNAHLVASGLAAFKLPDRVRVVEDFPRTALGKVNRRALAALLVERASV</sequence>
<comment type="caution">
    <text evidence="3">The sequence shown here is derived from an EMBL/GenBank/DDBJ whole genome shotgun (WGS) entry which is preliminary data.</text>
</comment>